<keyword evidence="2" id="KW-1185">Reference proteome</keyword>
<gene>
    <name evidence="1" type="ORF">EEX84_04860</name>
</gene>
<sequence>MSLPQESPPFALSFGINWKFTSGNLVEVNERADLFLTTFIKDMEQNSGDSSGIAKCRNPLGRPARVSSAQARRKAELFCGISTF</sequence>
<dbReference type="EMBL" id="RIAX01000003">
    <property type="protein sequence ID" value="RNF39977.1"/>
    <property type="molecule type" value="Genomic_DNA"/>
</dbReference>
<evidence type="ECO:0000313" key="1">
    <source>
        <dbReference type="EMBL" id="RNF39977.1"/>
    </source>
</evidence>
<proteinExistence type="predicted"/>
<organism evidence="1 2">
    <name type="scientific">Planococcus salinus</name>
    <dbReference type="NCBI Taxonomy" id="1848460"/>
    <lineage>
        <taxon>Bacteria</taxon>
        <taxon>Bacillati</taxon>
        <taxon>Bacillota</taxon>
        <taxon>Bacilli</taxon>
        <taxon>Bacillales</taxon>
        <taxon>Caryophanaceae</taxon>
        <taxon>Planococcus</taxon>
    </lineage>
</organism>
<protein>
    <submittedName>
        <fullName evidence="1">Uncharacterized protein</fullName>
    </submittedName>
</protein>
<accession>A0A3M8P8H3</accession>
<name>A0A3M8P8H3_9BACL</name>
<dbReference type="AlphaFoldDB" id="A0A3M8P8H3"/>
<evidence type="ECO:0000313" key="2">
    <source>
        <dbReference type="Proteomes" id="UP000275473"/>
    </source>
</evidence>
<reference evidence="1 2" key="1">
    <citation type="journal article" date="2018" name="Int. J. Syst. Evol. Microbiol.">
        <title>Planococcus salinus sp. nov., a moderately halophilic bacterium isolated from a saline-alkali soil.</title>
        <authorList>
            <person name="Gan L."/>
        </authorList>
    </citation>
    <scope>NUCLEOTIDE SEQUENCE [LARGE SCALE GENOMIC DNA]</scope>
    <source>
        <strain evidence="1 2">LCB217</strain>
    </source>
</reference>
<dbReference type="Proteomes" id="UP000275473">
    <property type="component" value="Unassembled WGS sequence"/>
</dbReference>
<comment type="caution">
    <text evidence="1">The sequence shown here is derived from an EMBL/GenBank/DDBJ whole genome shotgun (WGS) entry which is preliminary data.</text>
</comment>